<dbReference type="InParanoid" id="L0HI76"/>
<dbReference type="HOGENOM" id="CLU_2519718_0_0_2"/>
<sequence>MASQERGGAKKRRPVEEVLPGMLARALDKREDLILTFETDPDSGAERMYAMTGQFVSECMLRKLIGKAESQRDEGSVLLKQRLSKRR</sequence>
<dbReference type="AlphaFoldDB" id="L0HI76"/>
<accession>L0HI76</accession>
<dbReference type="Proteomes" id="UP000010824">
    <property type="component" value="Chromosome"/>
</dbReference>
<gene>
    <name evidence="1" type="ordered locus">Metfor_2009</name>
</gene>
<dbReference type="OrthoDB" id="384740at2157"/>
<dbReference type="KEGG" id="mfo:Metfor_2009"/>
<evidence type="ECO:0000313" key="1">
    <source>
        <dbReference type="EMBL" id="AGB03023.1"/>
    </source>
</evidence>
<protein>
    <submittedName>
        <fullName evidence="1">Uncharacterized protein</fullName>
    </submittedName>
</protein>
<dbReference type="GeneID" id="14309402"/>
<dbReference type="RefSeq" id="WP_015285986.1">
    <property type="nucleotide sequence ID" value="NC_019943.1"/>
</dbReference>
<organism evidence="1 2">
    <name type="scientific">Methanoregula formicica (strain DSM 22288 / NBRC 105244 / SMSP)</name>
    <dbReference type="NCBI Taxonomy" id="593750"/>
    <lineage>
        <taxon>Archaea</taxon>
        <taxon>Methanobacteriati</taxon>
        <taxon>Methanobacteriota</taxon>
        <taxon>Stenosarchaea group</taxon>
        <taxon>Methanomicrobia</taxon>
        <taxon>Methanomicrobiales</taxon>
        <taxon>Methanoregulaceae</taxon>
        <taxon>Methanoregula</taxon>
    </lineage>
</organism>
<reference evidence="1 2" key="2">
    <citation type="journal article" date="2014" name="Genome Announc.">
        <title>Complete Genome Sequence of Methanoregula formicica SMSPT, a Mesophilic Hydrogenotrophic Methanogen Isolated from a Methanogenic Upflow Anaerobic Sludge Blanket Reactor.</title>
        <authorList>
            <person name="Yamamoto K."/>
            <person name="Tamaki H."/>
            <person name="Cadillo-Quiroz H."/>
            <person name="Imachi H."/>
            <person name="Kyrpides N."/>
            <person name="Woyke T."/>
            <person name="Goodwin L."/>
            <person name="Zinder S.H."/>
            <person name="Kamagata Y."/>
            <person name="Liu W.T."/>
        </authorList>
    </citation>
    <scope>NUCLEOTIDE SEQUENCE [LARGE SCALE GENOMIC DNA]</scope>
    <source>
        <strain evidence="2">DSM 22288 / NBRC 105244 / SMSP</strain>
    </source>
</reference>
<proteinExistence type="predicted"/>
<evidence type="ECO:0000313" key="2">
    <source>
        <dbReference type="Proteomes" id="UP000010824"/>
    </source>
</evidence>
<keyword evidence="2" id="KW-1185">Reference proteome</keyword>
<reference evidence="2" key="1">
    <citation type="submission" date="2011-12" db="EMBL/GenBank/DDBJ databases">
        <title>Complete sequence of Methanoregula formicicum SMSP.</title>
        <authorList>
            <person name="Lucas S."/>
            <person name="Han J."/>
            <person name="Lapidus A."/>
            <person name="Cheng J.-F."/>
            <person name="Goodwin L."/>
            <person name="Pitluck S."/>
            <person name="Peters L."/>
            <person name="Ovchinnikova G."/>
            <person name="Teshima H."/>
            <person name="Detter J.C."/>
            <person name="Han C."/>
            <person name="Tapia R."/>
            <person name="Land M."/>
            <person name="Hauser L."/>
            <person name="Kyrpides N."/>
            <person name="Ivanova N."/>
            <person name="Pagani I."/>
            <person name="Imachi H."/>
            <person name="Tamaki H."/>
            <person name="Sekiguchi Y."/>
            <person name="Kamagata Y."/>
            <person name="Cadillo-Quiroz H."/>
            <person name="Zinder S."/>
            <person name="Liu W.-T."/>
            <person name="Woyke T."/>
        </authorList>
    </citation>
    <scope>NUCLEOTIDE SEQUENCE [LARGE SCALE GENOMIC DNA]</scope>
    <source>
        <strain evidence="2">DSM 22288 / NBRC 105244 / SMSP</strain>
    </source>
</reference>
<name>L0HI76_METFS</name>
<dbReference type="eggNOG" id="arCOG12690">
    <property type="taxonomic scope" value="Archaea"/>
</dbReference>
<dbReference type="EMBL" id="CP003167">
    <property type="protein sequence ID" value="AGB03023.1"/>
    <property type="molecule type" value="Genomic_DNA"/>
</dbReference>